<feature type="compositionally biased region" description="Pro residues" evidence="2">
    <location>
        <begin position="130"/>
        <end position="139"/>
    </location>
</feature>
<sequence length="464" mass="50203">MNGDDPQFKDRRRGVPPPPPARGGDPAQRPQPPRQRPPQQPHRPPPPQQGRGPVPSHIEPTKRLHRDAVEQPLAYSQPPAEPIIRRTAPPPRPNRQTHAPTQRPEPFNEPAPRGRNAPPPQRPQSRRNDQPPPSGPPPSAHGRAPQPPRRRRKRHPFRWFLVFLLVLVLAAIGGIFHLDGKLVRIDALAGYTDRVGDTPGTNWLLVGSDGRGGLSSEQEQELATGGEVGPERTDTIMLVHIPKSGDTTLISLPRDSYVSIPGHGKDKLNAAFAFGGPQLLVQTVEIATGLRVDHYAQIGFAGFAGIVDSLGGIDVCVPMAIDDPLAGIDLQPGCQKLDGPTALGFVRSRATALADIDRMNNQRLFMAALLKKATSGATLANPFKLWPLATDTVGSLKVDEGDHLWDLGKLGWSLRGDTVATTVPIGGFEDTDSGNVVVWDKSKASQFFDALATDQPVPEALLTR</sequence>
<evidence type="ECO:0000259" key="4">
    <source>
        <dbReference type="Pfam" id="PF03816"/>
    </source>
</evidence>
<evidence type="ECO:0000256" key="1">
    <source>
        <dbReference type="ARBA" id="ARBA00006068"/>
    </source>
</evidence>
<dbReference type="PANTHER" id="PTHR33392">
    <property type="entry name" value="POLYISOPRENYL-TEICHOIC ACID--PEPTIDOGLYCAN TEICHOIC ACID TRANSFERASE TAGU"/>
    <property type="match status" value="1"/>
</dbReference>
<comment type="caution">
    <text evidence="5">The sequence shown here is derived from an EMBL/GenBank/DDBJ whole genome shotgun (WGS) entry which is preliminary data.</text>
</comment>
<dbReference type="RefSeq" id="WP_357780278.1">
    <property type="nucleotide sequence ID" value="NZ_JBFAKC010000002.1"/>
</dbReference>
<feature type="transmembrane region" description="Helical" evidence="3">
    <location>
        <begin position="159"/>
        <end position="178"/>
    </location>
</feature>
<dbReference type="InterPro" id="IPR050922">
    <property type="entry name" value="LytR/CpsA/Psr_CW_biosynth"/>
</dbReference>
<dbReference type="EMBL" id="JBFAKC010000002">
    <property type="protein sequence ID" value="MEV0706837.1"/>
    <property type="molecule type" value="Genomic_DNA"/>
</dbReference>
<evidence type="ECO:0000313" key="5">
    <source>
        <dbReference type="EMBL" id="MEV0706837.1"/>
    </source>
</evidence>
<accession>A0ABV3FN38</accession>
<dbReference type="Pfam" id="PF03816">
    <property type="entry name" value="LytR_cpsA_psr"/>
    <property type="match status" value="1"/>
</dbReference>
<keyword evidence="3" id="KW-0812">Transmembrane</keyword>
<dbReference type="NCBIfam" id="TIGR00350">
    <property type="entry name" value="lytR_cpsA_psr"/>
    <property type="match status" value="1"/>
</dbReference>
<comment type="similarity">
    <text evidence="1">Belongs to the LytR/CpsA/Psr (LCP) family.</text>
</comment>
<feature type="domain" description="Cell envelope-related transcriptional attenuator" evidence="4">
    <location>
        <begin position="232"/>
        <end position="374"/>
    </location>
</feature>
<keyword evidence="6" id="KW-1185">Reference proteome</keyword>
<protein>
    <submittedName>
        <fullName evidence="5">LCP family protein</fullName>
    </submittedName>
</protein>
<gene>
    <name evidence="5" type="ORF">AB0I48_04670</name>
</gene>
<name>A0ABV3FN38_9NOCA</name>
<dbReference type="PANTHER" id="PTHR33392:SF6">
    <property type="entry name" value="POLYISOPRENYL-TEICHOIC ACID--PEPTIDOGLYCAN TEICHOIC ACID TRANSFERASE TAGU"/>
    <property type="match status" value="1"/>
</dbReference>
<dbReference type="Gene3D" id="3.40.630.190">
    <property type="entry name" value="LCP protein"/>
    <property type="match status" value="1"/>
</dbReference>
<feature type="region of interest" description="Disordered" evidence="2">
    <location>
        <begin position="1"/>
        <end position="151"/>
    </location>
</feature>
<keyword evidence="3" id="KW-0472">Membrane</keyword>
<feature type="compositionally biased region" description="Pro residues" evidence="2">
    <location>
        <begin position="29"/>
        <end position="48"/>
    </location>
</feature>
<evidence type="ECO:0000313" key="6">
    <source>
        <dbReference type="Proteomes" id="UP001551695"/>
    </source>
</evidence>
<dbReference type="Proteomes" id="UP001551695">
    <property type="component" value="Unassembled WGS sequence"/>
</dbReference>
<dbReference type="InterPro" id="IPR004474">
    <property type="entry name" value="LytR_CpsA_psr"/>
</dbReference>
<proteinExistence type="inferred from homology"/>
<keyword evidence="3" id="KW-1133">Transmembrane helix</keyword>
<evidence type="ECO:0000256" key="2">
    <source>
        <dbReference type="SAM" id="MobiDB-lite"/>
    </source>
</evidence>
<evidence type="ECO:0000256" key="3">
    <source>
        <dbReference type="SAM" id="Phobius"/>
    </source>
</evidence>
<organism evidence="5 6">
    <name type="scientific">Nocardia aurea</name>
    <dbReference type="NCBI Taxonomy" id="2144174"/>
    <lineage>
        <taxon>Bacteria</taxon>
        <taxon>Bacillati</taxon>
        <taxon>Actinomycetota</taxon>
        <taxon>Actinomycetes</taxon>
        <taxon>Mycobacteriales</taxon>
        <taxon>Nocardiaceae</taxon>
        <taxon>Nocardia</taxon>
    </lineage>
</organism>
<feature type="compositionally biased region" description="Basic and acidic residues" evidence="2">
    <location>
        <begin position="59"/>
        <end position="69"/>
    </location>
</feature>
<reference evidence="5 6" key="1">
    <citation type="submission" date="2024-06" db="EMBL/GenBank/DDBJ databases">
        <title>The Natural Products Discovery Center: Release of the First 8490 Sequenced Strains for Exploring Actinobacteria Biosynthetic Diversity.</title>
        <authorList>
            <person name="Kalkreuter E."/>
            <person name="Kautsar S.A."/>
            <person name="Yang D."/>
            <person name="Bader C.D."/>
            <person name="Teijaro C.N."/>
            <person name="Fluegel L."/>
            <person name="Davis C.M."/>
            <person name="Simpson J.R."/>
            <person name="Lauterbach L."/>
            <person name="Steele A.D."/>
            <person name="Gui C."/>
            <person name="Meng S."/>
            <person name="Li G."/>
            <person name="Viehrig K."/>
            <person name="Ye F."/>
            <person name="Su P."/>
            <person name="Kiefer A.F."/>
            <person name="Nichols A."/>
            <person name="Cepeda A.J."/>
            <person name="Yan W."/>
            <person name="Fan B."/>
            <person name="Jiang Y."/>
            <person name="Adhikari A."/>
            <person name="Zheng C.-J."/>
            <person name="Schuster L."/>
            <person name="Cowan T.M."/>
            <person name="Smanski M.J."/>
            <person name="Chevrette M.G."/>
            <person name="De Carvalho L.P.S."/>
            <person name="Shen B."/>
        </authorList>
    </citation>
    <scope>NUCLEOTIDE SEQUENCE [LARGE SCALE GENOMIC DNA]</scope>
    <source>
        <strain evidence="5 6">NPDC050403</strain>
    </source>
</reference>